<feature type="transmembrane region" description="Helical" evidence="7">
    <location>
        <begin position="72"/>
        <end position="95"/>
    </location>
</feature>
<evidence type="ECO:0000256" key="2">
    <source>
        <dbReference type="ARBA" id="ARBA00022475"/>
    </source>
</evidence>
<keyword evidence="2" id="KW-1003">Cell membrane</keyword>
<dbReference type="Proteomes" id="UP000030300">
    <property type="component" value="Chromosome"/>
</dbReference>
<evidence type="ECO:0000259" key="8">
    <source>
        <dbReference type="Pfam" id="PF06271"/>
    </source>
</evidence>
<feature type="compositionally biased region" description="Pro residues" evidence="6">
    <location>
        <begin position="15"/>
        <end position="43"/>
    </location>
</feature>
<sequence>MSTDDLEENSMSYNEPPPPPPGGPGAPPPPPPGGYGGPPPQPGPGGYGGAPAGVPRPGELLNRFLARLIDHVLLGVVYAIIYGVFSGIFLTGFVHSFGELFLFWTVTAILQAAIYLGYFAFMESNSGQTVGKMVMKLRTYGPDGVSKPTMEQALKRNAYSALGILSIIPFIGWFFLGWAVPLAAVIYIAVTLNKDVPNHQGWHDKFAGGTRVLQVG</sequence>
<evidence type="ECO:0000256" key="3">
    <source>
        <dbReference type="ARBA" id="ARBA00022692"/>
    </source>
</evidence>
<evidence type="ECO:0000313" key="9">
    <source>
        <dbReference type="EMBL" id="AIY19709.2"/>
    </source>
</evidence>
<dbReference type="eggNOG" id="COG1714">
    <property type="taxonomic scope" value="Bacteria"/>
</dbReference>
<dbReference type="STRING" id="2045.KR76_04380"/>
<evidence type="ECO:0000256" key="6">
    <source>
        <dbReference type="SAM" id="MobiDB-lite"/>
    </source>
</evidence>
<proteinExistence type="predicted"/>
<protein>
    <recommendedName>
        <fullName evidence="8">RDD domain-containing protein</fullName>
    </recommendedName>
</protein>
<feature type="region of interest" description="Disordered" evidence="6">
    <location>
        <begin position="1"/>
        <end position="51"/>
    </location>
</feature>
<feature type="transmembrane region" description="Helical" evidence="7">
    <location>
        <begin position="101"/>
        <end position="121"/>
    </location>
</feature>
<evidence type="ECO:0000313" key="10">
    <source>
        <dbReference type="Proteomes" id="UP000030300"/>
    </source>
</evidence>
<feature type="domain" description="RDD" evidence="8">
    <location>
        <begin position="59"/>
        <end position="208"/>
    </location>
</feature>
<evidence type="ECO:0000256" key="5">
    <source>
        <dbReference type="ARBA" id="ARBA00023136"/>
    </source>
</evidence>
<keyword evidence="10" id="KW-1185">Reference proteome</keyword>
<dbReference type="InterPro" id="IPR051791">
    <property type="entry name" value="Pra-immunoreactive"/>
</dbReference>
<dbReference type="InterPro" id="IPR010432">
    <property type="entry name" value="RDD"/>
</dbReference>
<keyword evidence="3 7" id="KW-0812">Transmembrane</keyword>
<dbReference type="EMBL" id="CP009896">
    <property type="protein sequence ID" value="AIY19709.2"/>
    <property type="molecule type" value="Genomic_DNA"/>
</dbReference>
<evidence type="ECO:0000256" key="4">
    <source>
        <dbReference type="ARBA" id="ARBA00022989"/>
    </source>
</evidence>
<dbReference type="PANTHER" id="PTHR36115:SF10">
    <property type="entry name" value="RDD DOMAIN-CONTAINING PROTEIN"/>
    <property type="match status" value="1"/>
</dbReference>
<gene>
    <name evidence="9" type="ORF">KR76_04380</name>
</gene>
<dbReference type="AlphaFoldDB" id="A0A0A1DQR8"/>
<dbReference type="HOGENOM" id="CLU_113306_0_0_11"/>
<keyword evidence="5 7" id="KW-0472">Membrane</keyword>
<feature type="transmembrane region" description="Helical" evidence="7">
    <location>
        <begin position="162"/>
        <end position="190"/>
    </location>
</feature>
<evidence type="ECO:0000256" key="1">
    <source>
        <dbReference type="ARBA" id="ARBA00004651"/>
    </source>
</evidence>
<keyword evidence="4 7" id="KW-1133">Transmembrane helix</keyword>
<dbReference type="KEGG" id="psim:KR76_04380"/>
<organism evidence="9 10">
    <name type="scientific">Nocardioides simplex</name>
    <name type="common">Arthrobacter simplex</name>
    <dbReference type="NCBI Taxonomy" id="2045"/>
    <lineage>
        <taxon>Bacteria</taxon>
        <taxon>Bacillati</taxon>
        <taxon>Actinomycetota</taxon>
        <taxon>Actinomycetes</taxon>
        <taxon>Propionibacteriales</taxon>
        <taxon>Nocardioidaceae</taxon>
        <taxon>Pimelobacter</taxon>
    </lineage>
</organism>
<comment type="subcellular location">
    <subcellularLocation>
        <location evidence="1">Cell membrane</location>
        <topology evidence="1">Multi-pass membrane protein</topology>
    </subcellularLocation>
</comment>
<accession>A0A0A1DQR8</accession>
<dbReference type="GO" id="GO:0005886">
    <property type="term" value="C:plasma membrane"/>
    <property type="evidence" value="ECO:0007669"/>
    <property type="project" value="UniProtKB-SubCell"/>
</dbReference>
<evidence type="ECO:0000256" key="7">
    <source>
        <dbReference type="SAM" id="Phobius"/>
    </source>
</evidence>
<dbReference type="PANTHER" id="PTHR36115">
    <property type="entry name" value="PROLINE-RICH ANTIGEN HOMOLOG-RELATED"/>
    <property type="match status" value="1"/>
</dbReference>
<reference evidence="9 10" key="1">
    <citation type="journal article" date="2015" name="Genome Announc.">
        <title>Complete Genome Sequence of Steroid-Transforming Nocardioides simplex VKM Ac-2033D.</title>
        <authorList>
            <person name="Shtratnikova V.Y."/>
            <person name="Schelkunov M.I."/>
            <person name="Pekov Y.A."/>
            <person name="Fokina V.V."/>
            <person name="Logacheva M.D."/>
            <person name="Sokolov S.L."/>
            <person name="Bragin E.Y."/>
            <person name="Ashapkin V.V."/>
            <person name="Donova M.V."/>
        </authorList>
    </citation>
    <scope>NUCLEOTIDE SEQUENCE [LARGE SCALE GENOMIC DNA]</scope>
    <source>
        <strain evidence="9 10">VKM Ac-2033D</strain>
    </source>
</reference>
<dbReference type="Pfam" id="PF06271">
    <property type="entry name" value="RDD"/>
    <property type="match status" value="1"/>
</dbReference>
<name>A0A0A1DQR8_NOCSI</name>